<dbReference type="InterPro" id="IPR055766">
    <property type="entry name" value="DUF7342"/>
</dbReference>
<dbReference type="EMBL" id="JBHSZH010000005">
    <property type="protein sequence ID" value="MFC7081961.1"/>
    <property type="molecule type" value="Genomic_DNA"/>
</dbReference>
<gene>
    <name evidence="3" type="ORF">ACFQJ6_19560</name>
</gene>
<accession>A0ABD5WNC5</accession>
<keyword evidence="4" id="KW-1185">Reference proteome</keyword>
<dbReference type="RefSeq" id="WP_276280070.1">
    <property type="nucleotide sequence ID" value="NZ_CP119809.1"/>
</dbReference>
<keyword evidence="1" id="KW-0175">Coiled coil</keyword>
<evidence type="ECO:0000256" key="1">
    <source>
        <dbReference type="SAM" id="Coils"/>
    </source>
</evidence>
<protein>
    <recommendedName>
        <fullName evidence="5">ArsR family transcriptional regulator</fullName>
    </recommendedName>
</protein>
<evidence type="ECO:0000313" key="3">
    <source>
        <dbReference type="EMBL" id="MFC7081961.1"/>
    </source>
</evidence>
<proteinExistence type="predicted"/>
<comment type="caution">
    <text evidence="3">The sequence shown here is derived from an EMBL/GenBank/DDBJ whole genome shotgun (WGS) entry which is preliminary data.</text>
</comment>
<dbReference type="GeneID" id="79304682"/>
<feature type="region of interest" description="Disordered" evidence="2">
    <location>
        <begin position="1"/>
        <end position="22"/>
    </location>
</feature>
<name>A0ABD5WNC5_9EURY</name>
<feature type="coiled-coil region" evidence="1">
    <location>
        <begin position="94"/>
        <end position="121"/>
    </location>
</feature>
<dbReference type="Proteomes" id="UP001596407">
    <property type="component" value="Unassembled WGS sequence"/>
</dbReference>
<dbReference type="Pfam" id="PF24033">
    <property type="entry name" value="DUF7342"/>
    <property type="match status" value="1"/>
</dbReference>
<dbReference type="AlphaFoldDB" id="A0ABD5WNC5"/>
<evidence type="ECO:0008006" key="5">
    <source>
        <dbReference type="Google" id="ProtNLM"/>
    </source>
</evidence>
<reference evidence="3 4" key="1">
    <citation type="journal article" date="2019" name="Int. J. Syst. Evol. Microbiol.">
        <title>The Global Catalogue of Microorganisms (GCM) 10K type strain sequencing project: providing services to taxonomists for standard genome sequencing and annotation.</title>
        <authorList>
            <consortium name="The Broad Institute Genomics Platform"/>
            <consortium name="The Broad Institute Genome Sequencing Center for Infectious Disease"/>
            <person name="Wu L."/>
            <person name="Ma J."/>
        </authorList>
    </citation>
    <scope>NUCLEOTIDE SEQUENCE [LARGE SCALE GENOMIC DNA]</scope>
    <source>
        <strain evidence="3 4">DT72</strain>
    </source>
</reference>
<sequence length="188" mass="21236">MAEDSGSPSAPSPLADYRTKTENRSALERVSMLVPNLTEETTVAEVADDADVSRETARKHLNHFENWHVLVRTGTNPETFVRNESYFDWLRIDALKREQSVEELQETLSELAAEDERLAEELDGESPASVDMLGEGYENAAESAEKVRRWQSVRDRMDDVVAALRNKLDLDSTVPREDASGERLRISE</sequence>
<organism evidence="3 4">
    <name type="scientific">Halorussus caseinilyticus</name>
    <dbReference type="NCBI Taxonomy" id="3034025"/>
    <lineage>
        <taxon>Archaea</taxon>
        <taxon>Methanobacteriati</taxon>
        <taxon>Methanobacteriota</taxon>
        <taxon>Stenosarchaea group</taxon>
        <taxon>Halobacteria</taxon>
        <taxon>Halobacteriales</taxon>
        <taxon>Haladaptataceae</taxon>
        <taxon>Halorussus</taxon>
    </lineage>
</organism>
<evidence type="ECO:0000313" key="4">
    <source>
        <dbReference type="Proteomes" id="UP001596407"/>
    </source>
</evidence>
<evidence type="ECO:0000256" key="2">
    <source>
        <dbReference type="SAM" id="MobiDB-lite"/>
    </source>
</evidence>